<dbReference type="AlphaFoldDB" id="A0A4S8LC85"/>
<name>A0A4S8LC85_DENBC</name>
<proteinExistence type="predicted"/>
<dbReference type="EMBL" id="ML179504">
    <property type="protein sequence ID" value="THU86300.1"/>
    <property type="molecule type" value="Genomic_DNA"/>
</dbReference>
<keyword evidence="2" id="KW-1185">Reference proteome</keyword>
<dbReference type="Proteomes" id="UP000297245">
    <property type="component" value="Unassembled WGS sequence"/>
</dbReference>
<organism evidence="1 2">
    <name type="scientific">Dendrothele bispora (strain CBS 962.96)</name>
    <dbReference type="NCBI Taxonomy" id="1314807"/>
    <lineage>
        <taxon>Eukaryota</taxon>
        <taxon>Fungi</taxon>
        <taxon>Dikarya</taxon>
        <taxon>Basidiomycota</taxon>
        <taxon>Agaricomycotina</taxon>
        <taxon>Agaricomycetes</taxon>
        <taxon>Agaricomycetidae</taxon>
        <taxon>Agaricales</taxon>
        <taxon>Agaricales incertae sedis</taxon>
        <taxon>Dendrothele</taxon>
    </lineage>
</organism>
<accession>A0A4S8LC85</accession>
<evidence type="ECO:0000313" key="1">
    <source>
        <dbReference type="EMBL" id="THU86300.1"/>
    </source>
</evidence>
<reference evidence="1 2" key="1">
    <citation type="journal article" date="2019" name="Nat. Ecol. Evol.">
        <title>Megaphylogeny resolves global patterns of mushroom evolution.</title>
        <authorList>
            <person name="Varga T."/>
            <person name="Krizsan K."/>
            <person name="Foldi C."/>
            <person name="Dima B."/>
            <person name="Sanchez-Garcia M."/>
            <person name="Sanchez-Ramirez S."/>
            <person name="Szollosi G.J."/>
            <person name="Szarkandi J.G."/>
            <person name="Papp V."/>
            <person name="Albert L."/>
            <person name="Andreopoulos W."/>
            <person name="Angelini C."/>
            <person name="Antonin V."/>
            <person name="Barry K.W."/>
            <person name="Bougher N.L."/>
            <person name="Buchanan P."/>
            <person name="Buyck B."/>
            <person name="Bense V."/>
            <person name="Catcheside P."/>
            <person name="Chovatia M."/>
            <person name="Cooper J."/>
            <person name="Damon W."/>
            <person name="Desjardin D."/>
            <person name="Finy P."/>
            <person name="Geml J."/>
            <person name="Haridas S."/>
            <person name="Hughes K."/>
            <person name="Justo A."/>
            <person name="Karasinski D."/>
            <person name="Kautmanova I."/>
            <person name="Kiss B."/>
            <person name="Kocsube S."/>
            <person name="Kotiranta H."/>
            <person name="LaButti K.M."/>
            <person name="Lechner B.E."/>
            <person name="Liimatainen K."/>
            <person name="Lipzen A."/>
            <person name="Lukacs Z."/>
            <person name="Mihaltcheva S."/>
            <person name="Morgado L.N."/>
            <person name="Niskanen T."/>
            <person name="Noordeloos M.E."/>
            <person name="Ohm R.A."/>
            <person name="Ortiz-Santana B."/>
            <person name="Ovrebo C."/>
            <person name="Racz N."/>
            <person name="Riley R."/>
            <person name="Savchenko A."/>
            <person name="Shiryaev A."/>
            <person name="Soop K."/>
            <person name="Spirin V."/>
            <person name="Szebenyi C."/>
            <person name="Tomsovsky M."/>
            <person name="Tulloss R.E."/>
            <person name="Uehling J."/>
            <person name="Grigoriev I.V."/>
            <person name="Vagvolgyi C."/>
            <person name="Papp T."/>
            <person name="Martin F.M."/>
            <person name="Miettinen O."/>
            <person name="Hibbett D.S."/>
            <person name="Nagy L.G."/>
        </authorList>
    </citation>
    <scope>NUCLEOTIDE SEQUENCE [LARGE SCALE GENOMIC DNA]</scope>
    <source>
        <strain evidence="1 2">CBS 962.96</strain>
    </source>
</reference>
<gene>
    <name evidence="1" type="ORF">K435DRAFT_970342</name>
</gene>
<evidence type="ECO:0000313" key="2">
    <source>
        <dbReference type="Proteomes" id="UP000297245"/>
    </source>
</evidence>
<protein>
    <submittedName>
        <fullName evidence="1">Uncharacterized protein</fullName>
    </submittedName>
</protein>
<sequence length="566" mass="64694">MTTFFPQASQCSFQAQTINFVARDQNTHNHQVHTGDLDSIVSPSVPGSRSIFDDSAFSPGLVFYNDLIPVNLLWENKSAIVRCYIAHRIKRDINPLRSYDYFPSLVKDIYPDTGLFCVSPIHSFQDDEYGPPLGWTEAKEHALSPLPVTSYDDSYILSHYLKWARGDMSAELAFQKVISSVPCVLSPLFDHNPKQPVSLAVITNTALPTTPTIIGKFKNLQYRVVDEGLLHPSSIQNTQNFMFKTTDKKMEVTIRIVEKWELGVNIVGQRNEPSSETYLRGWARISYDQFWSHSTRQCSHCDHKWMRQCFTRVLMDGSSRDWLAATWLSQAQYFCNKVKGLYKDIPKSAALLSEVWFKLQPNYRSHHSLLHPNFAKIYLFIPPITVSCPSGTSEIDVCWGNDDNDLYYWSFDPDGSCPLSKRTTEALGLPELVPKADLYQQKLADYQYEATKQFQLFIGYNPSTQEFAQKHGLPLVDVIWPDGNTGPATVYYTDVILISLYLFVILFHLPRALARLWSVSEWTNGLILRYTRIRGSASRAGAAHFNHDIHHTADIPPRLVDRRHPR</sequence>